<dbReference type="InterPro" id="IPR036291">
    <property type="entry name" value="NAD(P)-bd_dom_sf"/>
</dbReference>
<evidence type="ECO:0000256" key="1">
    <source>
        <dbReference type="ARBA" id="ARBA00023002"/>
    </source>
</evidence>
<evidence type="ECO:0000313" key="4">
    <source>
        <dbReference type="Proteomes" id="UP000308092"/>
    </source>
</evidence>
<evidence type="ECO:0000313" key="5">
    <source>
        <dbReference type="Proteomes" id="UP000324241"/>
    </source>
</evidence>
<proteinExistence type="predicted"/>
<evidence type="ECO:0000313" key="3">
    <source>
        <dbReference type="EMBL" id="THC97214.1"/>
    </source>
</evidence>
<dbReference type="EMBL" id="SOSA01000083">
    <property type="protein sequence ID" value="THC97214.1"/>
    <property type="molecule type" value="Genomic_DNA"/>
</dbReference>
<dbReference type="OrthoDB" id="2898509at2759"/>
<evidence type="ECO:0000313" key="2">
    <source>
        <dbReference type="EMBL" id="KAA8652847.1"/>
    </source>
</evidence>
<reference evidence="3 4" key="1">
    <citation type="submission" date="2019-03" db="EMBL/GenBank/DDBJ databases">
        <title>The genome sequence of a newly discovered highly antifungal drug resistant Aspergillus species, Aspergillus tanneri NIH 1004.</title>
        <authorList>
            <person name="Mounaud S."/>
            <person name="Singh I."/>
            <person name="Joardar V."/>
            <person name="Pakala S."/>
            <person name="Pakala S."/>
            <person name="Venepally P."/>
            <person name="Hoover J."/>
            <person name="Nierman W."/>
            <person name="Chung J."/>
            <person name="Losada L."/>
        </authorList>
    </citation>
    <scope>NUCLEOTIDE SEQUENCE [LARGE SCALE GENOMIC DNA]</scope>
    <source>
        <strain evidence="3 4">NIH1004</strain>
    </source>
</reference>
<dbReference type="VEuPathDB" id="FungiDB:EYZ11_003323"/>
<dbReference type="STRING" id="1220188.A0A4V3UQ06"/>
<dbReference type="PANTHER" id="PTHR47534:SF3">
    <property type="entry name" value="ALCOHOL DEHYDROGENASE-LIKE C-TERMINAL DOMAIN-CONTAINING PROTEIN"/>
    <property type="match status" value="1"/>
</dbReference>
<dbReference type="Gene3D" id="3.40.50.720">
    <property type="entry name" value="NAD(P)-binding Rossmann-like Domain"/>
    <property type="match status" value="1"/>
</dbReference>
<dbReference type="AlphaFoldDB" id="A0A4V3UQ06"/>
<dbReference type="Pfam" id="PF00106">
    <property type="entry name" value="adh_short"/>
    <property type="match status" value="1"/>
</dbReference>
<keyword evidence="1" id="KW-0560">Oxidoreductase</keyword>
<dbReference type="Proteomes" id="UP000324241">
    <property type="component" value="Unassembled WGS sequence"/>
</dbReference>
<sequence>MVSLSDIHASNACISSSFPPGLVALFVGATSGIGAATLKTFAKYAHRPRAYFVGRSQEAADRIVAECQTLNPEGEYIFIRADVSLIRVVDEVCMQIQTRESHLNVLFLTAGVPSLDRSETSEKLHLLASLNYYSRLRFMTRLLPLLTQAAFLRRVVTVGGGGLEGPLDSSDFSALRVPDEQLRGHLCTMITLGVEAVARSAPEVAFIHNYPGGVDTPLARRQQYVAVSEAELMSPEESGERQLYLVTSARYAPLQGTESMLSVNGAGRATGTTGEIGSGMYSVGWDGESTSSETLAFLAGLRETGIAEQVWEHTKGEFMRITL</sequence>
<dbReference type="InterPro" id="IPR002347">
    <property type="entry name" value="SDR_fam"/>
</dbReference>
<dbReference type="SUPFAM" id="SSF51735">
    <property type="entry name" value="NAD(P)-binding Rossmann-fold domains"/>
    <property type="match status" value="1"/>
</dbReference>
<dbReference type="InterPro" id="IPR052228">
    <property type="entry name" value="Sec_Metab_Biosynth_Oxidored"/>
</dbReference>
<organism evidence="3 4">
    <name type="scientific">Aspergillus tanneri</name>
    <dbReference type="NCBI Taxonomy" id="1220188"/>
    <lineage>
        <taxon>Eukaryota</taxon>
        <taxon>Fungi</taxon>
        <taxon>Dikarya</taxon>
        <taxon>Ascomycota</taxon>
        <taxon>Pezizomycotina</taxon>
        <taxon>Eurotiomycetes</taxon>
        <taxon>Eurotiomycetidae</taxon>
        <taxon>Eurotiales</taxon>
        <taxon>Aspergillaceae</taxon>
        <taxon>Aspergillus</taxon>
        <taxon>Aspergillus subgen. Circumdati</taxon>
    </lineage>
</organism>
<keyword evidence="4" id="KW-1185">Reference proteome</keyword>
<dbReference type="PANTHER" id="PTHR47534">
    <property type="entry name" value="YALI0E05731P"/>
    <property type="match status" value="1"/>
</dbReference>
<comment type="caution">
    <text evidence="3">The sequence shown here is derived from an EMBL/GenBank/DDBJ whole genome shotgun (WGS) entry which is preliminary data.</text>
</comment>
<dbReference type="Proteomes" id="UP000308092">
    <property type="component" value="Unassembled WGS sequence"/>
</dbReference>
<name>A0A4V3UQ06_9EURO</name>
<reference evidence="2 5" key="2">
    <citation type="submission" date="2019-08" db="EMBL/GenBank/DDBJ databases">
        <title>The genome sequence of a newly discovered highly antifungal drug resistant Aspergillus species, Aspergillus tanneri NIH 1004.</title>
        <authorList>
            <person name="Mounaud S."/>
            <person name="Singh I."/>
            <person name="Joardar V."/>
            <person name="Pakala S."/>
            <person name="Pakala S."/>
            <person name="Venepally P."/>
            <person name="Chung J.K."/>
            <person name="Losada L."/>
            <person name="Nierman W.C."/>
        </authorList>
    </citation>
    <scope>NUCLEOTIDE SEQUENCE [LARGE SCALE GENOMIC DNA]</scope>
    <source>
        <strain evidence="2 5">NIH1004</strain>
    </source>
</reference>
<dbReference type="RefSeq" id="XP_033432208.1">
    <property type="nucleotide sequence ID" value="XM_033566451.1"/>
</dbReference>
<dbReference type="GeneID" id="54324458"/>
<gene>
    <name evidence="2" type="ORF">ATNIH1004_001756</name>
    <name evidence="3" type="ORF">EYZ11_003323</name>
</gene>
<protein>
    <submittedName>
        <fullName evidence="3">Uncharacterized protein</fullName>
    </submittedName>
</protein>
<dbReference type="PRINTS" id="PR00081">
    <property type="entry name" value="GDHRDH"/>
</dbReference>
<accession>A0A4V3UQ06</accession>
<dbReference type="GO" id="GO:0016491">
    <property type="term" value="F:oxidoreductase activity"/>
    <property type="evidence" value="ECO:0007669"/>
    <property type="project" value="UniProtKB-KW"/>
</dbReference>
<dbReference type="EMBL" id="QUQM01000002">
    <property type="protein sequence ID" value="KAA8652847.1"/>
    <property type="molecule type" value="Genomic_DNA"/>
</dbReference>